<dbReference type="EMBL" id="CP009508">
    <property type="protein sequence ID" value="AKB37971.1"/>
    <property type="molecule type" value="Genomic_DNA"/>
</dbReference>
<dbReference type="KEGG" id="msj:MSSAC_3381"/>
<sequence length="198" mass="23028">MSKIGKEITIFIVFLTLVVLLGLFTNPPSDIRTPANNELKVGGMNIRFEDGTYESEVKTVLENYNMTTNYSIDCNKGSVGNKYYIMVDKDNRDIRCELRKEMEEENKDWIISSSATGIRRGDYYVIAVSEQAVNDEKFLSILNKYDTQVKKFVWCYIRFEKPDGSRYWIPEEDAVKMKNELENNESIFTVSIDYINDQ</sequence>
<protein>
    <submittedName>
        <fullName evidence="2">Uncharacterized protein</fullName>
    </submittedName>
</protein>
<dbReference type="HOGENOM" id="CLU_106567_0_0_2"/>
<gene>
    <name evidence="2" type="ORF">MSSAC_3381</name>
</gene>
<evidence type="ECO:0000313" key="3">
    <source>
        <dbReference type="Proteomes" id="UP000033123"/>
    </source>
</evidence>
<dbReference type="RefSeq" id="WP_048184469.1">
    <property type="nucleotide sequence ID" value="NZ_CP009508.1"/>
</dbReference>
<reference evidence="2 3" key="1">
    <citation type="submission" date="2014-07" db="EMBL/GenBank/DDBJ databases">
        <title>Methanogenic archaea and the global carbon cycle.</title>
        <authorList>
            <person name="Henriksen J.R."/>
            <person name="Luke J."/>
            <person name="Reinhart S."/>
            <person name="Benedict M.N."/>
            <person name="Youngblut N.D."/>
            <person name="Metcalf M.E."/>
            <person name="Whitaker R.J."/>
            <person name="Metcalf W.W."/>
        </authorList>
    </citation>
    <scope>NUCLEOTIDE SEQUENCE [LARGE SCALE GENOMIC DNA]</scope>
    <source>
        <strain evidence="2 3">C2J</strain>
    </source>
</reference>
<proteinExistence type="inferred from homology"/>
<dbReference type="AlphaFoldDB" id="A0A0E3LDW3"/>
<name>A0A0E3LDW3_9EURY</name>
<dbReference type="InterPro" id="IPR008887">
    <property type="entry name" value="UPF0228"/>
</dbReference>
<dbReference type="PATRIC" id="fig|1434118.4.peg.4362"/>
<dbReference type="Proteomes" id="UP000033123">
    <property type="component" value="Chromosome"/>
</dbReference>
<organism evidence="2 3">
    <name type="scientific">Methanosarcina siciliae C2J</name>
    <dbReference type="NCBI Taxonomy" id="1434118"/>
    <lineage>
        <taxon>Archaea</taxon>
        <taxon>Methanobacteriati</taxon>
        <taxon>Methanobacteriota</taxon>
        <taxon>Stenosarchaea group</taxon>
        <taxon>Methanomicrobia</taxon>
        <taxon>Methanosarcinales</taxon>
        <taxon>Methanosarcinaceae</taxon>
        <taxon>Methanosarcina</taxon>
    </lineage>
</organism>
<evidence type="ECO:0000256" key="1">
    <source>
        <dbReference type="ARBA" id="ARBA00009746"/>
    </source>
</evidence>
<evidence type="ECO:0000313" key="2">
    <source>
        <dbReference type="EMBL" id="AKB37971.1"/>
    </source>
</evidence>
<accession>A0A0E3LDW3</accession>
<comment type="similarity">
    <text evidence="1">Belongs to the UPF0228 family.</text>
</comment>
<dbReference type="Pfam" id="PF05727">
    <property type="entry name" value="UPF0228"/>
    <property type="match status" value="1"/>
</dbReference>
<dbReference type="GeneID" id="24873072"/>